<keyword evidence="1" id="KW-1133">Transmembrane helix</keyword>
<feature type="transmembrane region" description="Helical" evidence="1">
    <location>
        <begin position="214"/>
        <end position="235"/>
    </location>
</feature>
<organism evidence="2">
    <name type="scientific">marine sediment metagenome</name>
    <dbReference type="NCBI Taxonomy" id="412755"/>
    <lineage>
        <taxon>unclassified sequences</taxon>
        <taxon>metagenomes</taxon>
        <taxon>ecological metagenomes</taxon>
    </lineage>
</organism>
<proteinExistence type="predicted"/>
<reference evidence="2" key="1">
    <citation type="journal article" date="2015" name="Nature">
        <title>Complex archaea that bridge the gap between prokaryotes and eukaryotes.</title>
        <authorList>
            <person name="Spang A."/>
            <person name="Saw J.H."/>
            <person name="Jorgensen S.L."/>
            <person name="Zaremba-Niedzwiedzka K."/>
            <person name="Martijn J."/>
            <person name="Lind A.E."/>
            <person name="van Eijk R."/>
            <person name="Schleper C."/>
            <person name="Guy L."/>
            <person name="Ettema T.J."/>
        </authorList>
    </citation>
    <scope>NUCLEOTIDE SEQUENCE</scope>
</reference>
<evidence type="ECO:0000256" key="1">
    <source>
        <dbReference type="SAM" id="Phobius"/>
    </source>
</evidence>
<name>A0A0F9M189_9ZZZZ</name>
<comment type="caution">
    <text evidence="2">The sequence shown here is derived from an EMBL/GenBank/DDBJ whole genome shotgun (WGS) entry which is preliminary data.</text>
</comment>
<protein>
    <submittedName>
        <fullName evidence="2">Uncharacterized protein</fullName>
    </submittedName>
</protein>
<gene>
    <name evidence="2" type="ORF">LCGC14_1515630</name>
</gene>
<dbReference type="EMBL" id="LAZR01011175">
    <property type="protein sequence ID" value="KKM63032.1"/>
    <property type="molecule type" value="Genomic_DNA"/>
</dbReference>
<keyword evidence="1" id="KW-0812">Transmembrane</keyword>
<evidence type="ECO:0000313" key="2">
    <source>
        <dbReference type="EMBL" id="KKM63032.1"/>
    </source>
</evidence>
<dbReference type="AlphaFoldDB" id="A0A0F9M189"/>
<sequence length="531" mass="59758">MARSRTIIIEQRPFAIHPVSKMMLFDGIFIKSYNAGQYLMRVRFPNPDYQNNNVPNLAIFPIYSVVANQIISSVFPVGATFNGTLIYTNELFVELDFPVDVSQAEAGKHEITINAGLAYSYGFPDPNSMQIEYKITIFVVEATFDLSTMTGKGIVPQGELEFKVKTLQEFIHEKIEKDPCKIGSFALPKDLILNVNFKEPYDGKEGPIPFDDPIWKVIAAIIAIIAGLVALAWLIGGKVGWWGDPINIVREGHVDPNTGETCMDCAPRTNVTTVDADPIWGGVLTLAAIATAVALSDGEDPFRKGEVASQPDVGDLTVSESVSVSFDYYDFPLTGTPFQVKGKWQFIRKGQNHGDYPPVDQDFSEQNIHYLTGINVNTIDNRTLYSLSNTNEILITADLNTINDWQRFEEERTQNLREFIPEFYVYGHMRHRETGITKSTIFYDSGRYPDAYFKDNIFTGRFSVSNSDPKGKWDVMVIAQNINNAHRNMKISQRLMIIGGWIYTKNFVLTPDPNSGNCYIDPNWDLTLKLT</sequence>
<keyword evidence="1" id="KW-0472">Membrane</keyword>
<accession>A0A0F9M189</accession>